<evidence type="ECO:0000313" key="2">
    <source>
        <dbReference type="EMBL" id="GAU39284.1"/>
    </source>
</evidence>
<dbReference type="EMBL" id="DF973754">
    <property type="protein sequence ID" value="GAU39284.1"/>
    <property type="molecule type" value="Genomic_DNA"/>
</dbReference>
<feature type="transmembrane region" description="Helical" evidence="1">
    <location>
        <begin position="76"/>
        <end position="99"/>
    </location>
</feature>
<evidence type="ECO:0000313" key="3">
    <source>
        <dbReference type="Proteomes" id="UP000242715"/>
    </source>
</evidence>
<keyword evidence="1" id="KW-0812">Transmembrane</keyword>
<dbReference type="Proteomes" id="UP000242715">
    <property type="component" value="Unassembled WGS sequence"/>
</dbReference>
<sequence>MSGAWPSAPPSSQFFGDLTFVFRQVWMVPGCSFCSDGGFGWCYTGFGLVETWMFPADLMFSARIWRFLRGFGVASMVVRFSVLSCRLVLVVWLVVVVGFCGGEVLPTGVLIKGWVIALLGWRVALSGVLAYVIRD</sequence>
<name>A0A2Z6N354_TRISU</name>
<organism evidence="2 3">
    <name type="scientific">Trifolium subterraneum</name>
    <name type="common">Subterranean clover</name>
    <dbReference type="NCBI Taxonomy" id="3900"/>
    <lineage>
        <taxon>Eukaryota</taxon>
        <taxon>Viridiplantae</taxon>
        <taxon>Streptophyta</taxon>
        <taxon>Embryophyta</taxon>
        <taxon>Tracheophyta</taxon>
        <taxon>Spermatophyta</taxon>
        <taxon>Magnoliopsida</taxon>
        <taxon>eudicotyledons</taxon>
        <taxon>Gunneridae</taxon>
        <taxon>Pentapetalae</taxon>
        <taxon>rosids</taxon>
        <taxon>fabids</taxon>
        <taxon>Fabales</taxon>
        <taxon>Fabaceae</taxon>
        <taxon>Papilionoideae</taxon>
        <taxon>50 kb inversion clade</taxon>
        <taxon>NPAAA clade</taxon>
        <taxon>Hologalegina</taxon>
        <taxon>IRL clade</taxon>
        <taxon>Trifolieae</taxon>
        <taxon>Trifolium</taxon>
    </lineage>
</organism>
<gene>
    <name evidence="2" type="ORF">TSUD_118890</name>
</gene>
<evidence type="ECO:0008006" key="4">
    <source>
        <dbReference type="Google" id="ProtNLM"/>
    </source>
</evidence>
<keyword evidence="3" id="KW-1185">Reference proteome</keyword>
<protein>
    <recommendedName>
        <fullName evidence="4">Transmembrane protein</fullName>
    </recommendedName>
</protein>
<reference evidence="3" key="1">
    <citation type="journal article" date="2017" name="Front. Plant Sci.">
        <title>Climate Clever Clovers: New Paradigm to Reduce the Environmental Footprint of Ruminants by Breeding Low Methanogenic Forages Utilizing Haplotype Variation.</title>
        <authorList>
            <person name="Kaur P."/>
            <person name="Appels R."/>
            <person name="Bayer P.E."/>
            <person name="Keeble-Gagnere G."/>
            <person name="Wang J."/>
            <person name="Hirakawa H."/>
            <person name="Shirasawa K."/>
            <person name="Vercoe P."/>
            <person name="Stefanova K."/>
            <person name="Durmic Z."/>
            <person name="Nichols P."/>
            <person name="Revell C."/>
            <person name="Isobe S.N."/>
            <person name="Edwards D."/>
            <person name="Erskine W."/>
        </authorList>
    </citation>
    <scope>NUCLEOTIDE SEQUENCE [LARGE SCALE GENOMIC DNA]</scope>
    <source>
        <strain evidence="3">cv. Daliak</strain>
    </source>
</reference>
<evidence type="ECO:0000256" key="1">
    <source>
        <dbReference type="SAM" id="Phobius"/>
    </source>
</evidence>
<proteinExistence type="predicted"/>
<dbReference type="AlphaFoldDB" id="A0A2Z6N354"/>
<keyword evidence="1" id="KW-1133">Transmembrane helix</keyword>
<accession>A0A2Z6N354</accession>
<feature type="transmembrane region" description="Helical" evidence="1">
    <location>
        <begin position="111"/>
        <end position="133"/>
    </location>
</feature>
<keyword evidence="1" id="KW-0472">Membrane</keyword>